<organism evidence="1">
    <name type="scientific">Ackermannviridae sp</name>
    <dbReference type="NCBI Taxonomy" id="2831612"/>
    <lineage>
        <taxon>Viruses</taxon>
        <taxon>Duplodnaviria</taxon>
        <taxon>Heunggongvirae</taxon>
        <taxon>Uroviricota</taxon>
        <taxon>Caudoviricetes</taxon>
        <taxon>Pantevenvirales</taxon>
        <taxon>Ackermannviridae</taxon>
    </lineage>
</organism>
<reference evidence="1" key="1">
    <citation type="journal article" date="2021" name="Proc. Natl. Acad. Sci. U.S.A.">
        <title>A Catalog of Tens of Thousands of Viruses from Human Metagenomes Reveals Hidden Associations with Chronic Diseases.</title>
        <authorList>
            <person name="Tisza M.J."/>
            <person name="Buck C.B."/>
        </authorList>
    </citation>
    <scope>NUCLEOTIDE SEQUENCE</scope>
    <source>
        <strain evidence="1">CtphE103</strain>
    </source>
</reference>
<evidence type="ECO:0000313" key="1">
    <source>
        <dbReference type="EMBL" id="DAF32244.1"/>
    </source>
</evidence>
<protein>
    <submittedName>
        <fullName evidence="1">Restriction alleviation protein</fullName>
    </submittedName>
</protein>
<name>A0A8S5RUE7_9CAUD</name>
<proteinExistence type="predicted"/>
<accession>A0A8S5RUE7</accession>
<dbReference type="Pfam" id="PF14354">
    <property type="entry name" value="Lar_restr_allev"/>
    <property type="match status" value="1"/>
</dbReference>
<sequence>MEKIKNVFVPSPYCDLALLPCPFCGEDRICYEQYETATGDRWRVCCNNCNATIDPGWTVQRIDVADMWNHRAERS</sequence>
<dbReference type="EMBL" id="BK056595">
    <property type="protein sequence ID" value="DAF32244.1"/>
    <property type="molecule type" value="Genomic_DNA"/>
</dbReference>